<accession>A0AAW3CBS4</accession>
<dbReference type="EMBL" id="JBAMZN010000001">
    <property type="protein sequence ID" value="KAL0531201.1"/>
    <property type="molecule type" value="Genomic_DNA"/>
</dbReference>
<proteinExistence type="predicted"/>
<name>A0AAW3CBS4_9TRYP</name>
<protein>
    <submittedName>
        <fullName evidence="1">Uncharacterized protein</fullName>
    </submittedName>
</protein>
<gene>
    <name evidence="1" type="ORF">Q4I28_000132</name>
</gene>
<comment type="caution">
    <text evidence="1">The sequence shown here is derived from an EMBL/GenBank/DDBJ whole genome shotgun (WGS) entry which is preliminary data.</text>
</comment>
<dbReference type="Proteomes" id="UP001501274">
    <property type="component" value="Unassembled WGS sequence"/>
</dbReference>
<keyword evidence="2" id="KW-1185">Reference proteome</keyword>
<reference evidence="1 2" key="1">
    <citation type="submission" date="2024-02" db="EMBL/GenBank/DDBJ databases">
        <title>FIRST GENOME SEQUENCES OF Leishmania (Viannia) shawi, Leishmania (Viannia) lindenbergi AND Leishmania (Viannia) utingensis.</title>
        <authorList>
            <person name="Resadore F."/>
            <person name="Custodio M.G.F."/>
            <person name="Boite M.C."/>
            <person name="Cupolillo E."/>
            <person name="Ferreira G.E.M."/>
        </authorList>
    </citation>
    <scope>NUCLEOTIDE SEQUENCE [LARGE SCALE GENOMIC DNA]</scope>
    <source>
        <strain evidence="1 2">MDAS/BR/1979/M5533</strain>
    </source>
</reference>
<evidence type="ECO:0000313" key="2">
    <source>
        <dbReference type="Proteomes" id="UP001501274"/>
    </source>
</evidence>
<sequence>MKKARRAPPAATATRVTCLCDPSLPSDVHVCAYHLKLLTACVGANFVFVAAVSITSDSAAFQHRVFAEEFRALVSRVNAVTHEDMGNEGREVMGKIGVEVRISCRGPLLLLPCRVGDLHQWSVYTPRASLRSHPLDFFNPFLLRRNAPMCGLVKSVCPHPSPASPSLSACSLCRPPTSLSLSCLFLSSARGGRTPDSNRSFLLLLPNPHADCPPPLPSPTPPPFLCLSPALREVVEYPHTKPPIHPAYESHHTLFVSPSISVCGCALNPGRGS</sequence>
<dbReference type="AlphaFoldDB" id="A0AAW3CBS4"/>
<evidence type="ECO:0000313" key="1">
    <source>
        <dbReference type="EMBL" id="KAL0531201.1"/>
    </source>
</evidence>
<organism evidence="1 2">
    <name type="scientific">Leishmania naiffi</name>
    <dbReference type="NCBI Taxonomy" id="5678"/>
    <lineage>
        <taxon>Eukaryota</taxon>
        <taxon>Discoba</taxon>
        <taxon>Euglenozoa</taxon>
        <taxon>Kinetoplastea</taxon>
        <taxon>Metakinetoplastina</taxon>
        <taxon>Trypanosomatida</taxon>
        <taxon>Trypanosomatidae</taxon>
        <taxon>Leishmaniinae</taxon>
        <taxon>Leishmania</taxon>
        <taxon>Leishmania naiffi species complex</taxon>
    </lineage>
</organism>